<dbReference type="GO" id="GO:0005198">
    <property type="term" value="F:structural molecule activity"/>
    <property type="evidence" value="ECO:0007669"/>
    <property type="project" value="InterPro"/>
</dbReference>
<organism evidence="1 2">
    <name type="scientific">Filimonas lacunae</name>
    <dbReference type="NCBI Taxonomy" id="477680"/>
    <lineage>
        <taxon>Bacteria</taxon>
        <taxon>Pseudomonadati</taxon>
        <taxon>Bacteroidota</taxon>
        <taxon>Chitinophagia</taxon>
        <taxon>Chitinophagales</taxon>
        <taxon>Chitinophagaceae</taxon>
        <taxon>Filimonas</taxon>
    </lineage>
</organism>
<sequence>MSNKDYPYNIPRGFMFDVKVGTMNQVGEGMFQEVSGLNATLGTEELKEGGVNLYTTRLPGRAKYDNLVLKRGLLVGSPLTTWVFDALQNFLIDPQPVQVRLIDEQKKPIVTWSIKNAYPVAIKTDPFRAMDNALAIESLELAYTYFTRTNI</sequence>
<protein>
    <submittedName>
        <fullName evidence="1">Conserved hypothetical phage tail region protein</fullName>
    </submittedName>
</protein>
<reference evidence="2" key="1">
    <citation type="submission" date="2017-01" db="EMBL/GenBank/DDBJ databases">
        <authorList>
            <person name="Varghese N."/>
            <person name="Submissions S."/>
        </authorList>
    </citation>
    <scope>NUCLEOTIDE SEQUENCE [LARGE SCALE GENOMIC DNA]</scope>
    <source>
        <strain evidence="2">DSM 21054</strain>
    </source>
</reference>
<name>A0A1N7QMC1_9BACT</name>
<dbReference type="EMBL" id="FTOR01000006">
    <property type="protein sequence ID" value="SIT24032.1"/>
    <property type="molecule type" value="Genomic_DNA"/>
</dbReference>
<dbReference type="NCBIfam" id="TIGR02241">
    <property type="entry name" value="conserved hypothetical phage tail region protein"/>
    <property type="match status" value="1"/>
</dbReference>
<dbReference type="STRING" id="477680.SAMN05421788_10655"/>
<accession>A0A1N7QMC1</accession>
<dbReference type="InterPro" id="IPR011747">
    <property type="entry name" value="CHP02241"/>
</dbReference>
<dbReference type="PANTHER" id="PTHR38009:SF1">
    <property type="entry name" value="CONSERVED HYPOTHETICAL PHAGE TAIL PROTEIN"/>
    <property type="match status" value="1"/>
</dbReference>
<dbReference type="AlphaFoldDB" id="A0A1N7QMC1"/>
<evidence type="ECO:0000313" key="1">
    <source>
        <dbReference type="EMBL" id="SIT24032.1"/>
    </source>
</evidence>
<dbReference type="InterPro" id="IPR010667">
    <property type="entry name" value="Phage_T4_Gp19"/>
</dbReference>
<dbReference type="PANTHER" id="PTHR38009">
    <property type="entry name" value="CONSERVED HYPOTHETICAL PHAGE TAIL PROTEIN"/>
    <property type="match status" value="1"/>
</dbReference>
<dbReference type="Pfam" id="PF06841">
    <property type="entry name" value="Phage_T4_gp19"/>
    <property type="match status" value="1"/>
</dbReference>
<dbReference type="RefSeq" id="WP_076380276.1">
    <property type="nucleotide sequence ID" value="NZ_AP017422.1"/>
</dbReference>
<dbReference type="Proteomes" id="UP000186917">
    <property type="component" value="Unassembled WGS sequence"/>
</dbReference>
<keyword evidence="2" id="KW-1185">Reference proteome</keyword>
<gene>
    <name evidence="1" type="ORF">SAMN05421788_10655</name>
</gene>
<dbReference type="OrthoDB" id="9799891at2"/>
<proteinExistence type="predicted"/>
<evidence type="ECO:0000313" key="2">
    <source>
        <dbReference type="Proteomes" id="UP000186917"/>
    </source>
</evidence>